<evidence type="ECO:0000313" key="2">
    <source>
        <dbReference type="WBParaSite" id="Pan_g7458.t1"/>
    </source>
</evidence>
<accession>A0A7E5A154</accession>
<evidence type="ECO:0000313" key="1">
    <source>
        <dbReference type="Proteomes" id="UP000492821"/>
    </source>
</evidence>
<keyword evidence="1" id="KW-1185">Reference proteome</keyword>
<sequence>MAPMSGDPFNGYPRVTRVFVFTISGRCAWFVVSEKGFNDGHTTNPSAGTHRRMRNLAVFAQVSVDKTLTDLSLRQESLRLSRTKHSKCEFLEEQDLRVWPPVDMSCIDFSTAHLLAASV</sequence>
<reference evidence="2" key="2">
    <citation type="submission" date="2020-10" db="UniProtKB">
        <authorList>
            <consortium name="WormBaseParasite"/>
        </authorList>
    </citation>
    <scope>IDENTIFICATION</scope>
</reference>
<dbReference type="Proteomes" id="UP000492821">
    <property type="component" value="Unassembled WGS sequence"/>
</dbReference>
<protein>
    <submittedName>
        <fullName evidence="2">Pyridoxamine 5'-phosphate oxidase family protein</fullName>
    </submittedName>
</protein>
<dbReference type="AlphaFoldDB" id="A0A7E5A154"/>
<dbReference type="WBParaSite" id="Pan_g7458.t1">
    <property type="protein sequence ID" value="Pan_g7458.t1"/>
    <property type="gene ID" value="Pan_g7458"/>
</dbReference>
<reference evidence="1" key="1">
    <citation type="journal article" date="2013" name="Genetics">
        <title>The draft genome and transcriptome of Panagrellus redivivus are shaped by the harsh demands of a free-living lifestyle.</title>
        <authorList>
            <person name="Srinivasan J."/>
            <person name="Dillman A.R."/>
            <person name="Macchietto M.G."/>
            <person name="Heikkinen L."/>
            <person name="Lakso M."/>
            <person name="Fracchia K.M."/>
            <person name="Antoshechkin I."/>
            <person name="Mortazavi A."/>
            <person name="Wong G."/>
            <person name="Sternberg P.W."/>
        </authorList>
    </citation>
    <scope>NUCLEOTIDE SEQUENCE [LARGE SCALE GENOMIC DNA]</scope>
    <source>
        <strain evidence="1">MT8872</strain>
    </source>
</reference>
<name>A0A7E5A154_PANRE</name>
<organism evidence="1 2">
    <name type="scientific">Panagrellus redivivus</name>
    <name type="common">Microworm</name>
    <dbReference type="NCBI Taxonomy" id="6233"/>
    <lineage>
        <taxon>Eukaryota</taxon>
        <taxon>Metazoa</taxon>
        <taxon>Ecdysozoa</taxon>
        <taxon>Nematoda</taxon>
        <taxon>Chromadorea</taxon>
        <taxon>Rhabditida</taxon>
        <taxon>Tylenchina</taxon>
        <taxon>Panagrolaimomorpha</taxon>
        <taxon>Panagrolaimoidea</taxon>
        <taxon>Panagrolaimidae</taxon>
        <taxon>Panagrellus</taxon>
    </lineage>
</organism>
<proteinExistence type="predicted"/>